<dbReference type="Pfam" id="PF07915">
    <property type="entry name" value="PRKCSH"/>
    <property type="match status" value="1"/>
</dbReference>
<evidence type="ECO:0000256" key="11">
    <source>
        <dbReference type="SAM" id="Coils"/>
    </source>
</evidence>
<feature type="region of interest" description="Disordered" evidence="12">
    <location>
        <begin position="362"/>
        <end position="407"/>
    </location>
</feature>
<accession>A0A673I2E3</accession>
<gene>
    <name evidence="15" type="primary">LOC107733587</name>
</gene>
<keyword evidence="13" id="KW-1133">Transmembrane helix</keyword>
<organism evidence="15 16">
    <name type="scientific">Sinocyclocheilus rhinocerous</name>
    <dbReference type="NCBI Taxonomy" id="307959"/>
    <lineage>
        <taxon>Eukaryota</taxon>
        <taxon>Metazoa</taxon>
        <taxon>Chordata</taxon>
        <taxon>Craniata</taxon>
        <taxon>Vertebrata</taxon>
        <taxon>Euteleostomi</taxon>
        <taxon>Actinopterygii</taxon>
        <taxon>Neopterygii</taxon>
        <taxon>Teleostei</taxon>
        <taxon>Ostariophysi</taxon>
        <taxon>Cypriniformes</taxon>
        <taxon>Cyprinidae</taxon>
        <taxon>Cyprininae</taxon>
        <taxon>Sinocyclocheilus</taxon>
    </lineage>
</organism>
<proteinExistence type="inferred from homology"/>
<reference evidence="15" key="2">
    <citation type="submission" date="2025-09" db="UniProtKB">
        <authorList>
            <consortium name="Ensembl"/>
        </authorList>
    </citation>
    <scope>IDENTIFICATION</scope>
</reference>
<keyword evidence="5 10" id="KW-0256">Endoplasmic reticulum</keyword>
<dbReference type="InterPro" id="IPR012913">
    <property type="entry name" value="OS9-like_dom"/>
</dbReference>
<comment type="subunit">
    <text evidence="9">Component of the HRD1 complex, which comprises at least SYNV1/HRD1, DERL1/2, FAM8A1, HERPUD1/HERP, OS9, SEL1L and UBE2J1. FAM8A1 is stabilized by interaction with SYNV1, which prevents its proteasomal degradation. OS9 and UBE2J1 recruitment to the complex may be mediated by SEL1L. Through this complex, may interact with ERLEC1 and HSPA5. Interacts (via C-terminus) with CPNE6 (via second C2 domain); this interaction occurs in a calcium-dependent manner in vitro. Interacts with CREB3.</text>
</comment>
<feature type="coiled-coil region" evidence="11">
    <location>
        <begin position="307"/>
        <end position="338"/>
    </location>
</feature>
<feature type="domain" description="MRH" evidence="14">
    <location>
        <begin position="109"/>
        <end position="228"/>
    </location>
</feature>
<evidence type="ECO:0000256" key="10">
    <source>
        <dbReference type="RuleBase" id="RU369099"/>
    </source>
</evidence>
<evidence type="ECO:0000256" key="8">
    <source>
        <dbReference type="ARBA" id="ARBA00053710"/>
    </source>
</evidence>
<evidence type="ECO:0000259" key="14">
    <source>
        <dbReference type="PROSITE" id="PS51914"/>
    </source>
</evidence>
<dbReference type="GO" id="GO:0030970">
    <property type="term" value="P:retrograde protein transport, ER to cytosol"/>
    <property type="evidence" value="ECO:0007669"/>
    <property type="project" value="TreeGrafter"/>
</dbReference>
<comment type="function">
    <text evidence="10">Lectin involved in the quality control of the secretory pathway. As a member of the endoplasmic reticulum-associated degradation lumenal (ERAD-L) surveillance system, targets misfolded endoplasmic reticulum lumenal glycoproteins for degradation.</text>
</comment>
<evidence type="ECO:0000256" key="1">
    <source>
        <dbReference type="ARBA" id="ARBA00004319"/>
    </source>
</evidence>
<reference evidence="15" key="1">
    <citation type="submission" date="2025-08" db="UniProtKB">
        <authorList>
            <consortium name="Ensembl"/>
        </authorList>
    </citation>
    <scope>IDENTIFICATION</scope>
</reference>
<evidence type="ECO:0000256" key="6">
    <source>
        <dbReference type="ARBA" id="ARBA00023157"/>
    </source>
</evidence>
<evidence type="ECO:0000256" key="9">
    <source>
        <dbReference type="ARBA" id="ARBA00066177"/>
    </source>
</evidence>
<evidence type="ECO:0000313" key="16">
    <source>
        <dbReference type="Proteomes" id="UP000472270"/>
    </source>
</evidence>
<dbReference type="Proteomes" id="UP000472270">
    <property type="component" value="Unassembled WGS sequence"/>
</dbReference>
<dbReference type="GO" id="GO:0030246">
    <property type="term" value="F:carbohydrate binding"/>
    <property type="evidence" value="ECO:0007669"/>
    <property type="project" value="UniProtKB-UniRule"/>
</dbReference>
<dbReference type="GO" id="GO:0005788">
    <property type="term" value="C:endoplasmic reticulum lumen"/>
    <property type="evidence" value="ECO:0007669"/>
    <property type="project" value="UniProtKB-SubCell"/>
</dbReference>
<dbReference type="InterPro" id="IPR044865">
    <property type="entry name" value="MRH_dom"/>
</dbReference>
<name>A0A673I2E3_9TELE</name>
<feature type="transmembrane region" description="Helical" evidence="13">
    <location>
        <begin position="12"/>
        <end position="32"/>
    </location>
</feature>
<keyword evidence="13" id="KW-0812">Transmembrane</keyword>
<protein>
    <recommendedName>
        <fullName evidence="10">Endoplasmic reticulum lectin</fullName>
    </recommendedName>
</protein>
<dbReference type="InterPro" id="IPR009011">
    <property type="entry name" value="Man6P_isomerase_rcpt-bd_dom_sf"/>
</dbReference>
<dbReference type="SUPFAM" id="SSF50911">
    <property type="entry name" value="Mannose 6-phosphate receptor domain"/>
    <property type="match status" value="1"/>
</dbReference>
<evidence type="ECO:0000313" key="15">
    <source>
        <dbReference type="Ensembl" id="ENSSRHP00000033043.1"/>
    </source>
</evidence>
<keyword evidence="3" id="KW-0732">Signal</keyword>
<sequence>RYERTMASSLIKWLRGLYVFFLTCLLSVLAFLNLEELNEMKYGIQILPDPVIMGQMEDVMLVSNKYKQLYECRLPAQAVRFHQDPVSEPDVQGYSGPGVPDLLKPMQTAPCLVKTKDWWTYEFCYGQHIRQYHLEDSEIKGDVLFLGYYDSEFDWTNETAKASKQHKMKRYHSQSYVNGSKCDLNGNPRETEVRFVCEEGSSDYIARVDEPQSCRYVLTVHTSRTCQHPLLRPPSTAKPQGIVCQPALSAQQYMDYVNAQVCKYERFCFFPPSREESAAGREVEEGDEDETLLQEFEDEMADLSVPSSKIEEIKEEMQKEYDNIIEEAQQELENEGLKGEFDRSQATQTLENTLGKLLDRLEDKTGHESQLETEKNTEMHKSTHTQHKTEGGPSAGSPNLVPKTPGKIEVKILTRKTAEEAGDQWLTEEDTKSFRELLINLLV</sequence>
<evidence type="ECO:0000256" key="4">
    <source>
        <dbReference type="ARBA" id="ARBA00022734"/>
    </source>
</evidence>
<comment type="similarity">
    <text evidence="2 10">Belongs to the OS-9 family.</text>
</comment>
<keyword evidence="11" id="KW-0175">Coiled coil</keyword>
<dbReference type="Ensembl" id="ENSSRHT00000034001.1">
    <property type="protein sequence ID" value="ENSSRHP00000033043.1"/>
    <property type="gene ID" value="ENSSRHG00000016781.1"/>
</dbReference>
<comment type="subcellular location">
    <subcellularLocation>
        <location evidence="1 10">Endoplasmic reticulum lumen</location>
    </subcellularLocation>
</comment>
<dbReference type="PANTHER" id="PTHR15414">
    <property type="entry name" value="OS-9-RELATED"/>
    <property type="match status" value="1"/>
</dbReference>
<evidence type="ECO:0000256" key="13">
    <source>
        <dbReference type="SAM" id="Phobius"/>
    </source>
</evidence>
<dbReference type="PROSITE" id="PS51914">
    <property type="entry name" value="MRH"/>
    <property type="match status" value="1"/>
</dbReference>
<evidence type="ECO:0000256" key="2">
    <source>
        <dbReference type="ARBA" id="ARBA00009918"/>
    </source>
</evidence>
<keyword evidence="6" id="KW-1015">Disulfide bond</keyword>
<evidence type="ECO:0000256" key="7">
    <source>
        <dbReference type="ARBA" id="ARBA00023180"/>
    </source>
</evidence>
<feature type="compositionally biased region" description="Basic and acidic residues" evidence="12">
    <location>
        <begin position="362"/>
        <end position="381"/>
    </location>
</feature>
<dbReference type="InterPro" id="IPR045149">
    <property type="entry name" value="OS-9-like"/>
</dbReference>
<dbReference type="AlphaFoldDB" id="A0A673I2E3"/>
<evidence type="ECO:0000256" key="5">
    <source>
        <dbReference type="ARBA" id="ARBA00022824"/>
    </source>
</evidence>
<keyword evidence="4 10" id="KW-0430">Lectin</keyword>
<keyword evidence="16" id="KW-1185">Reference proteome</keyword>
<evidence type="ECO:0000256" key="12">
    <source>
        <dbReference type="SAM" id="MobiDB-lite"/>
    </source>
</evidence>
<dbReference type="FunFam" id="2.70.130.10:FF:000002">
    <property type="entry name" value="protein OS-9 isoform X1"/>
    <property type="match status" value="1"/>
</dbReference>
<evidence type="ECO:0000256" key="3">
    <source>
        <dbReference type="ARBA" id="ARBA00022729"/>
    </source>
</evidence>
<dbReference type="GO" id="GO:0030968">
    <property type="term" value="P:endoplasmic reticulum unfolded protein response"/>
    <property type="evidence" value="ECO:0007669"/>
    <property type="project" value="UniProtKB-UniRule"/>
</dbReference>
<keyword evidence="7" id="KW-0325">Glycoprotein</keyword>
<comment type="function">
    <text evidence="8">Lectin component of the HRD1 complex, which functions in endoplasmic reticulum (ER) quality control and ER-associated degradation (ERAD). Specifically recognizes and binds improperly folded glycoproteins as well as hyperglycosylated proteins, retain them in the ER, and transfers them to the ubiquitination machinery and promote their degradation. Possible targets include TRPV4 as well as hyperglycosylated HSP90B1.</text>
</comment>
<dbReference type="Gene3D" id="2.70.130.10">
    <property type="entry name" value="Mannose-6-phosphate receptor binding domain"/>
    <property type="match status" value="1"/>
</dbReference>
<dbReference type="PANTHER" id="PTHR15414:SF5">
    <property type="entry name" value="PROTEIN OS-9"/>
    <property type="match status" value="1"/>
</dbReference>
<keyword evidence="13" id="KW-0472">Membrane</keyword>